<evidence type="ECO:0000313" key="3">
    <source>
        <dbReference type="Proteomes" id="UP000094969"/>
    </source>
</evidence>
<reference evidence="2 3" key="1">
    <citation type="journal article" date="2015" name="Antonie Van Leeuwenhoek">
        <title>Bosea vaviloviae sp. nov., a new species of slow-growing rhizobia isolated from nodules of the relict species Vavilovia formosa (Stev.) Fed.</title>
        <authorList>
            <person name="Safronova V.I."/>
            <person name="Kuznetsova I.G."/>
            <person name="Sazanova A.L."/>
            <person name="Kimeklis A.K."/>
            <person name="Belimov A.A."/>
            <person name="Andronov E.E."/>
            <person name="Pinaev A.G."/>
            <person name="Chizhevskaya E.P."/>
            <person name="Pukhaev A.R."/>
            <person name="Popov K.P."/>
            <person name="Willems A."/>
            <person name="Tikhonovich I.A."/>
        </authorList>
    </citation>
    <scope>NUCLEOTIDE SEQUENCE [LARGE SCALE GENOMIC DNA]</scope>
    <source>
        <strain evidence="2 3">Vaf18</strain>
    </source>
</reference>
<feature type="domain" description="VOC" evidence="1">
    <location>
        <begin position="3"/>
        <end position="120"/>
    </location>
</feature>
<dbReference type="Gene3D" id="3.30.720.120">
    <property type="match status" value="1"/>
</dbReference>
<dbReference type="PIRSF" id="PIRSF039020">
    <property type="entry name" value="EhpR"/>
    <property type="match status" value="1"/>
</dbReference>
<evidence type="ECO:0000259" key="1">
    <source>
        <dbReference type="PROSITE" id="PS51819"/>
    </source>
</evidence>
<dbReference type="Proteomes" id="UP000094969">
    <property type="component" value="Chromosome"/>
</dbReference>
<dbReference type="SUPFAM" id="SSF54593">
    <property type="entry name" value="Glyoxalase/Bleomycin resistance protein/Dihydroxybiphenyl dioxygenase"/>
    <property type="match status" value="1"/>
</dbReference>
<protein>
    <submittedName>
        <fullName evidence="2">Drug:proton antiporter</fullName>
    </submittedName>
</protein>
<organism evidence="2 3">
    <name type="scientific">Bosea vaviloviae</name>
    <dbReference type="NCBI Taxonomy" id="1526658"/>
    <lineage>
        <taxon>Bacteria</taxon>
        <taxon>Pseudomonadati</taxon>
        <taxon>Pseudomonadota</taxon>
        <taxon>Alphaproteobacteria</taxon>
        <taxon>Hyphomicrobiales</taxon>
        <taxon>Boseaceae</taxon>
        <taxon>Bosea</taxon>
    </lineage>
</organism>
<dbReference type="PROSITE" id="PS51819">
    <property type="entry name" value="VOC"/>
    <property type="match status" value="1"/>
</dbReference>
<keyword evidence="3" id="KW-1185">Reference proteome</keyword>
<dbReference type="InterPro" id="IPR037523">
    <property type="entry name" value="VOC_core"/>
</dbReference>
<dbReference type="Gene3D" id="3.30.720.110">
    <property type="match status" value="1"/>
</dbReference>
<accession>A0A1D7U514</accession>
<sequence length="123" mass="12844">MLDANFIILYVDSPLASARFYADLLGREPLDSSATFAMFALPSGIMLGLWSRHTVEPAAGAAGGGAEIAMTATDAAAVDAAHVDWAARGLAILQAPTDLDFGRTFVALDPDGHRLRVFAPAQA</sequence>
<dbReference type="OrthoDB" id="9806945at2"/>
<dbReference type="EMBL" id="CP017147">
    <property type="protein sequence ID" value="AOO82464.1"/>
    <property type="molecule type" value="Genomic_DNA"/>
</dbReference>
<gene>
    <name evidence="2" type="ORF">BHK69_20265</name>
</gene>
<dbReference type="InterPro" id="IPR029068">
    <property type="entry name" value="Glyas_Bleomycin-R_OHBP_Dase"/>
</dbReference>
<dbReference type="RefSeq" id="WP_069691673.1">
    <property type="nucleotide sequence ID" value="NZ_CP017147.1"/>
</dbReference>
<dbReference type="AlphaFoldDB" id="A0A1D7U514"/>
<proteinExistence type="predicted"/>
<dbReference type="STRING" id="1526658.BHK69_20265"/>
<dbReference type="Pfam" id="PF00903">
    <property type="entry name" value="Glyoxalase"/>
    <property type="match status" value="1"/>
</dbReference>
<dbReference type="InterPro" id="IPR004360">
    <property type="entry name" value="Glyas_Fos-R_dOase_dom"/>
</dbReference>
<evidence type="ECO:0000313" key="2">
    <source>
        <dbReference type="EMBL" id="AOO82464.1"/>
    </source>
</evidence>
<dbReference type="KEGG" id="bvv:BHK69_20265"/>
<dbReference type="InterPro" id="IPR026275">
    <property type="entry name" value="Glyoxalase/dOase/EhpR"/>
</dbReference>
<name>A0A1D7U514_9HYPH</name>